<keyword evidence="3" id="KW-1185">Reference proteome</keyword>
<dbReference type="EMBL" id="JAATJE010000001">
    <property type="protein sequence ID" value="NJC33849.1"/>
    <property type="molecule type" value="Genomic_DNA"/>
</dbReference>
<reference evidence="2 3" key="1">
    <citation type="submission" date="2020-03" db="EMBL/GenBank/DDBJ databases">
        <title>Genomic Encyclopedia of Type Strains, Phase IV (KMG-IV): sequencing the most valuable type-strain genomes for metagenomic binning, comparative biology and taxonomic classification.</title>
        <authorList>
            <person name="Goeker M."/>
        </authorList>
    </citation>
    <scope>NUCLEOTIDE SEQUENCE [LARGE SCALE GENOMIC DNA]</scope>
    <source>
        <strain evidence="2 3">DSM 27651</strain>
    </source>
</reference>
<gene>
    <name evidence="2" type="ORF">GGR88_001323</name>
</gene>
<evidence type="ECO:0000313" key="3">
    <source>
        <dbReference type="Proteomes" id="UP000734218"/>
    </source>
</evidence>
<dbReference type="RefSeq" id="WP_167953778.1">
    <property type="nucleotide sequence ID" value="NZ_JAATJE010000001.1"/>
</dbReference>
<feature type="domain" description="Tlde1" evidence="1">
    <location>
        <begin position="20"/>
        <end position="116"/>
    </location>
</feature>
<organism evidence="2 3">
    <name type="scientific">Sphingomonas jejuensis</name>
    <dbReference type="NCBI Taxonomy" id="904715"/>
    <lineage>
        <taxon>Bacteria</taxon>
        <taxon>Pseudomonadati</taxon>
        <taxon>Pseudomonadota</taxon>
        <taxon>Alphaproteobacteria</taxon>
        <taxon>Sphingomonadales</taxon>
        <taxon>Sphingomonadaceae</taxon>
        <taxon>Sphingomonas</taxon>
    </lineage>
</organism>
<protein>
    <recommendedName>
        <fullName evidence="1">Tlde1 domain-containing protein</fullName>
    </recommendedName>
</protein>
<proteinExistence type="predicted"/>
<evidence type="ECO:0000313" key="2">
    <source>
        <dbReference type="EMBL" id="NJC33849.1"/>
    </source>
</evidence>
<dbReference type="Proteomes" id="UP000734218">
    <property type="component" value="Unassembled WGS sequence"/>
</dbReference>
<name>A0ABX0XM16_9SPHN</name>
<sequence>MWTWHQAAGELRHNGKLVSRGYSGKGRGKNNPSMQHLQAVGPIPRGDWKLVGVYNSKRVGPFAITVHAQDGTADDRHDATGRSAFRIHGDSIKAPGTASMGCIILPRAIREQMWRSGDRDLRVVE</sequence>
<comment type="caution">
    <text evidence="2">The sequence shown here is derived from an EMBL/GenBank/DDBJ whole genome shotgun (WGS) entry which is preliminary data.</text>
</comment>
<evidence type="ECO:0000259" key="1">
    <source>
        <dbReference type="Pfam" id="PF10908"/>
    </source>
</evidence>
<dbReference type="InterPro" id="IPR021225">
    <property type="entry name" value="Tlde1_dom"/>
</dbReference>
<accession>A0ABX0XM16</accession>
<dbReference type="Pfam" id="PF10908">
    <property type="entry name" value="Tlde1_dom"/>
    <property type="match status" value="1"/>
</dbReference>